<name>A0A4Z2FVD5_9TELE</name>
<reference evidence="2 3" key="1">
    <citation type="submission" date="2019-03" db="EMBL/GenBank/DDBJ databases">
        <title>First draft genome of Liparis tanakae, snailfish: a comprehensive survey of snailfish specific genes.</title>
        <authorList>
            <person name="Kim W."/>
            <person name="Song I."/>
            <person name="Jeong J.-H."/>
            <person name="Kim D."/>
            <person name="Kim S."/>
            <person name="Ryu S."/>
            <person name="Song J.Y."/>
            <person name="Lee S.K."/>
        </authorList>
    </citation>
    <scope>NUCLEOTIDE SEQUENCE [LARGE SCALE GENOMIC DNA]</scope>
    <source>
        <tissue evidence="2">Muscle</tissue>
    </source>
</reference>
<evidence type="ECO:0000256" key="1">
    <source>
        <dbReference type="SAM" id="MobiDB-lite"/>
    </source>
</evidence>
<feature type="region of interest" description="Disordered" evidence="1">
    <location>
        <begin position="1"/>
        <end position="83"/>
    </location>
</feature>
<protein>
    <submittedName>
        <fullName evidence="2">Uncharacterized protein</fullName>
    </submittedName>
</protein>
<proteinExistence type="predicted"/>
<sequence>MLEVPPAPGEPWHSFTFCPREASPWSAEQEGHEAGESLNALCEVQMSRVTADDSKTTRSPLASSQGTTEEEGTGTPSWSLDPV</sequence>
<dbReference type="Proteomes" id="UP000314294">
    <property type="component" value="Unassembled WGS sequence"/>
</dbReference>
<evidence type="ECO:0000313" key="3">
    <source>
        <dbReference type="Proteomes" id="UP000314294"/>
    </source>
</evidence>
<accession>A0A4Z2FVD5</accession>
<keyword evidence="3" id="KW-1185">Reference proteome</keyword>
<dbReference type="EMBL" id="SRLO01000885">
    <property type="protein sequence ID" value="TNN44763.1"/>
    <property type="molecule type" value="Genomic_DNA"/>
</dbReference>
<gene>
    <name evidence="2" type="ORF">EYF80_045012</name>
</gene>
<evidence type="ECO:0000313" key="2">
    <source>
        <dbReference type="EMBL" id="TNN44763.1"/>
    </source>
</evidence>
<organism evidence="2 3">
    <name type="scientific">Liparis tanakae</name>
    <name type="common">Tanaka's snailfish</name>
    <dbReference type="NCBI Taxonomy" id="230148"/>
    <lineage>
        <taxon>Eukaryota</taxon>
        <taxon>Metazoa</taxon>
        <taxon>Chordata</taxon>
        <taxon>Craniata</taxon>
        <taxon>Vertebrata</taxon>
        <taxon>Euteleostomi</taxon>
        <taxon>Actinopterygii</taxon>
        <taxon>Neopterygii</taxon>
        <taxon>Teleostei</taxon>
        <taxon>Neoteleostei</taxon>
        <taxon>Acanthomorphata</taxon>
        <taxon>Eupercaria</taxon>
        <taxon>Perciformes</taxon>
        <taxon>Cottioidei</taxon>
        <taxon>Cottales</taxon>
        <taxon>Liparidae</taxon>
        <taxon>Liparis</taxon>
    </lineage>
</organism>
<dbReference type="AlphaFoldDB" id="A0A4Z2FVD5"/>
<comment type="caution">
    <text evidence="2">The sequence shown here is derived from an EMBL/GenBank/DDBJ whole genome shotgun (WGS) entry which is preliminary data.</text>
</comment>